<accession>A0AC58SMU5</accession>
<reference evidence="2" key="2">
    <citation type="submission" date="2025-08" db="UniProtKB">
        <authorList>
            <consortium name="RefSeq"/>
        </authorList>
    </citation>
    <scope>IDENTIFICATION</scope>
    <source>
        <tissue evidence="2">Leaf</tissue>
    </source>
</reference>
<name>A0AC58SMU5_TOBAC</name>
<dbReference type="Proteomes" id="UP000790787">
    <property type="component" value="Chromosome 14"/>
</dbReference>
<evidence type="ECO:0000313" key="2">
    <source>
        <dbReference type="RefSeq" id="XP_075086268.1"/>
    </source>
</evidence>
<reference evidence="1" key="1">
    <citation type="journal article" date="2014" name="Nat. Commun.">
        <title>The tobacco genome sequence and its comparison with those of tomato and potato.</title>
        <authorList>
            <person name="Sierro N."/>
            <person name="Battey J.N."/>
            <person name="Ouadi S."/>
            <person name="Bakaher N."/>
            <person name="Bovet L."/>
            <person name="Willig A."/>
            <person name="Goepfert S."/>
            <person name="Peitsch M.C."/>
            <person name="Ivanov N.V."/>
        </authorList>
    </citation>
    <scope>NUCLEOTIDE SEQUENCE [LARGE SCALE GENOMIC DNA]</scope>
</reference>
<sequence>MIFSGDEVNGVTFLVAKKTKISITHGKRIREVSEDDIIFIEEDSNGLLLPDTDALVIFLNVLDFKIKRVLVDLGSSTNIIQWRVLEQAELTGNIAPATKLLTGFNLTSVTTRGEILLPIHAKGVTKTTLFEVVDGDMGYNVILGRPWIHEIKVVPSTNHQLLEFATPEGIKQIRGDQPTAREINAVTVSSSKGTETRK</sequence>
<protein>
    <submittedName>
        <fullName evidence="2">Uncharacterized protein LOC142168980</fullName>
    </submittedName>
</protein>
<proteinExistence type="predicted"/>
<organism evidence="1 2">
    <name type="scientific">Nicotiana tabacum</name>
    <name type="common">Common tobacco</name>
    <dbReference type="NCBI Taxonomy" id="4097"/>
    <lineage>
        <taxon>Eukaryota</taxon>
        <taxon>Viridiplantae</taxon>
        <taxon>Streptophyta</taxon>
        <taxon>Embryophyta</taxon>
        <taxon>Tracheophyta</taxon>
        <taxon>Spermatophyta</taxon>
        <taxon>Magnoliopsida</taxon>
        <taxon>eudicotyledons</taxon>
        <taxon>Gunneridae</taxon>
        <taxon>Pentapetalae</taxon>
        <taxon>asterids</taxon>
        <taxon>lamiids</taxon>
        <taxon>Solanales</taxon>
        <taxon>Solanaceae</taxon>
        <taxon>Nicotianoideae</taxon>
        <taxon>Nicotianeae</taxon>
        <taxon>Nicotiana</taxon>
    </lineage>
</organism>
<gene>
    <name evidence="2" type="primary">LOC142168980</name>
</gene>
<evidence type="ECO:0000313" key="1">
    <source>
        <dbReference type="Proteomes" id="UP000790787"/>
    </source>
</evidence>
<dbReference type="RefSeq" id="XP_075086268.1">
    <property type="nucleotide sequence ID" value="XM_075230167.1"/>
</dbReference>
<keyword evidence="1" id="KW-1185">Reference proteome</keyword>